<keyword evidence="2" id="KW-1133">Transmembrane helix</keyword>
<feature type="coiled-coil region" evidence="1">
    <location>
        <begin position="146"/>
        <end position="173"/>
    </location>
</feature>
<proteinExistence type="predicted"/>
<gene>
    <name evidence="4" type="ORF">DIZ78_04990</name>
</gene>
<feature type="domain" description="M23ase beta-sheet core" evidence="3">
    <location>
        <begin position="205"/>
        <end position="299"/>
    </location>
</feature>
<dbReference type="InterPro" id="IPR016047">
    <property type="entry name" value="M23ase_b-sheet_dom"/>
</dbReference>
<reference evidence="4 5" key="1">
    <citation type="journal article" date="2018" name="ISME J.">
        <title>Endosymbiont genomes yield clues of tubeworm success.</title>
        <authorList>
            <person name="Li Y."/>
            <person name="Liles M.R."/>
            <person name="Halanych K.M."/>
        </authorList>
    </citation>
    <scope>NUCLEOTIDE SEQUENCE [LARGE SCALE GENOMIC DNA]</scope>
    <source>
        <strain evidence="4">A1462</strain>
    </source>
</reference>
<keyword evidence="1" id="KW-0175">Coiled coil</keyword>
<dbReference type="Gene3D" id="2.70.70.10">
    <property type="entry name" value="Glucose Permease (Domain IIA)"/>
    <property type="match status" value="1"/>
</dbReference>
<evidence type="ECO:0000259" key="3">
    <source>
        <dbReference type="Pfam" id="PF01551"/>
    </source>
</evidence>
<dbReference type="AlphaFoldDB" id="A0A370DS31"/>
<comment type="caution">
    <text evidence="4">The sequence shown here is derived from an EMBL/GenBank/DDBJ whole genome shotgun (WGS) entry which is preliminary data.</text>
</comment>
<name>A0A370DS31_9GAMM</name>
<evidence type="ECO:0000313" key="4">
    <source>
        <dbReference type="EMBL" id="RDH87895.1"/>
    </source>
</evidence>
<dbReference type="EMBL" id="QFXE01000005">
    <property type="protein sequence ID" value="RDH87895.1"/>
    <property type="molecule type" value="Genomic_DNA"/>
</dbReference>
<dbReference type="PANTHER" id="PTHR21666:SF291">
    <property type="entry name" value="STAGE II SPORULATION PROTEIN Q"/>
    <property type="match status" value="1"/>
</dbReference>
<dbReference type="Proteomes" id="UP000254771">
    <property type="component" value="Unassembled WGS sequence"/>
</dbReference>
<dbReference type="FunFam" id="2.70.70.10:FF:000006">
    <property type="entry name" value="M23 family peptidase"/>
    <property type="match status" value="1"/>
</dbReference>
<accession>A0A370DS31</accession>
<dbReference type="GO" id="GO:0004222">
    <property type="term" value="F:metalloendopeptidase activity"/>
    <property type="evidence" value="ECO:0007669"/>
    <property type="project" value="TreeGrafter"/>
</dbReference>
<dbReference type="CDD" id="cd12797">
    <property type="entry name" value="M23_peptidase"/>
    <property type="match status" value="1"/>
</dbReference>
<feature type="transmembrane region" description="Helical" evidence="2">
    <location>
        <begin position="20"/>
        <end position="41"/>
    </location>
</feature>
<protein>
    <recommendedName>
        <fullName evidence="3">M23ase beta-sheet core domain-containing protein</fullName>
    </recommendedName>
</protein>
<keyword evidence="2" id="KW-0812">Transmembrane</keyword>
<evidence type="ECO:0000256" key="1">
    <source>
        <dbReference type="SAM" id="Coils"/>
    </source>
</evidence>
<dbReference type="PANTHER" id="PTHR21666">
    <property type="entry name" value="PEPTIDASE-RELATED"/>
    <property type="match status" value="1"/>
</dbReference>
<evidence type="ECO:0000313" key="5">
    <source>
        <dbReference type="Proteomes" id="UP000254771"/>
    </source>
</evidence>
<keyword evidence="5" id="KW-1185">Reference proteome</keyword>
<dbReference type="InterPro" id="IPR011055">
    <property type="entry name" value="Dup_hybrid_motif"/>
</dbReference>
<keyword evidence="2" id="KW-0472">Membrane</keyword>
<organism evidence="4 5">
    <name type="scientific">endosymbiont of Escarpia spicata</name>
    <dbReference type="NCBI Taxonomy" id="2200908"/>
    <lineage>
        <taxon>Bacteria</taxon>
        <taxon>Pseudomonadati</taxon>
        <taxon>Pseudomonadota</taxon>
        <taxon>Gammaproteobacteria</taxon>
        <taxon>sulfur-oxidizing symbionts</taxon>
    </lineage>
</organism>
<dbReference type="InterPro" id="IPR050570">
    <property type="entry name" value="Cell_wall_metabolism_enzyme"/>
</dbReference>
<feature type="coiled-coil region" evidence="1">
    <location>
        <begin position="60"/>
        <end position="94"/>
    </location>
</feature>
<dbReference type="SUPFAM" id="SSF51261">
    <property type="entry name" value="Duplicated hybrid motif"/>
    <property type="match status" value="1"/>
</dbReference>
<dbReference type="Pfam" id="PF01551">
    <property type="entry name" value="Peptidase_M23"/>
    <property type="match status" value="1"/>
</dbReference>
<evidence type="ECO:0000256" key="2">
    <source>
        <dbReference type="SAM" id="Phobius"/>
    </source>
</evidence>
<sequence>MKIIYLRGIGKSCSTTGRCLSAITLLGLLCVFGAGMLWTGYRMGVQDVTFPEHQLVRSLRDTFTQERRALEDTRTDAQERIDGLAMRLGQLQANLLRLDALGQRLVDIGSLDKGEFSFEAPSAVGGPVVAEVAKSQSVLPEILKDMDSLEVLIANREQQLMLLEDLIMNSELEKSVHPAGRPVAKGWISSYYGMRNDPFTGKRTMHKGMDFAGKKDSDVVAVAAGVVTKAGEQSGYGYLIEINHGKGYVTRYGHNSKINVKIGDRVQQGQTIGSMGSTGRSTGPHVHFEVLRNGKTVNPTKYIRTKRTEARA</sequence>